<dbReference type="EMBL" id="MF467281">
    <property type="protein sequence ID" value="ATI21247.1"/>
    <property type="molecule type" value="Genomic_DNA"/>
</dbReference>
<feature type="region of interest" description="Disordered" evidence="1">
    <location>
        <begin position="1"/>
        <end position="22"/>
    </location>
</feature>
<evidence type="ECO:0000256" key="1">
    <source>
        <dbReference type="SAM" id="MobiDB-lite"/>
    </source>
</evidence>
<reference evidence="3 4" key="1">
    <citation type="journal article" date="2017" name="Sci. Rep.">
        <title>Molecular and microscopic characterization of a novel Eastern grey kangaroopox virus genome directly from a clinical sample.</title>
        <authorList>
            <person name="Sarker S."/>
            <person name="Roberts H.K."/>
            <person name="Tidd N."/>
            <person name="Ault S."/>
            <person name="Ladmore G."/>
            <person name="Peters A."/>
            <person name="Forwood J.K."/>
            <person name="Helbig K."/>
            <person name="Raidal S.R."/>
        </authorList>
    </citation>
    <scope>NUCLEOTIDE SEQUENCE [LARGE SCALE GENOMIC DNA]</scope>
    <source>
        <strain evidence="3 4">NSW</strain>
    </source>
</reference>
<protein>
    <submittedName>
        <fullName evidence="2">Uncharacterized protein</fullName>
    </submittedName>
</protein>
<evidence type="ECO:0000313" key="3">
    <source>
        <dbReference type="EMBL" id="ATX75154.1"/>
    </source>
</evidence>
<name>A0A2C9DTB4_9POXV</name>
<dbReference type="EMBL" id="MF661791">
    <property type="protein sequence ID" value="ATX75154.1"/>
    <property type="molecule type" value="Genomic_DNA"/>
</dbReference>
<organism evidence="2 5">
    <name type="scientific">Eastern grey kangaroopox virus</name>
    <dbReference type="NCBI Taxonomy" id="2042482"/>
    <lineage>
        <taxon>Viruses</taxon>
        <taxon>Varidnaviria</taxon>
        <taxon>Bamfordvirae</taxon>
        <taxon>Nucleocytoviricota</taxon>
        <taxon>Pokkesviricetes</taxon>
        <taxon>Chitovirales</taxon>
        <taxon>Poxviridae</taxon>
        <taxon>Chordopoxvirinae</taxon>
        <taxon>Macropopoxvirus</taxon>
        <taxon>Macropopoxvirus mgiganteuspox</taxon>
        <taxon>Eastern kangaroopox virus</taxon>
    </lineage>
</organism>
<gene>
    <name evidence="3" type="ORF">EKPV-NSW-ORF168</name>
</gene>
<reference evidence="3" key="3">
    <citation type="submission" date="2018-08" db="EMBL/GenBank/DDBJ databases">
        <authorList>
            <person name="Ferrada E.E."/>
            <person name="Latorre B.A."/>
        </authorList>
    </citation>
    <scope>NUCLEOTIDE SEQUENCE</scope>
    <source>
        <strain evidence="3">NSW</strain>
    </source>
</reference>
<sequence>MADVPNEVAASCEPTAAGSRRWRRAPSALPANGVANNHFHIAAIISFISANGAADRTGGRYYKNRCPDIQNRERGIDTDLLS</sequence>
<accession>A0A2C9DTB4</accession>
<reference evidence="2 5" key="2">
    <citation type="journal article" date="2017" name="Virus Res.">
        <title>Complete genomic characterisation of two novel poxviruses (WKPV and EKPV) from western and eastern grey kangaroos.</title>
        <authorList>
            <person name="Bennett M."/>
            <person name="Tu S.L."/>
            <person name="Upton C."/>
            <person name="McArtor C."/>
            <person name="Gillett A."/>
            <person name="Laird T."/>
            <person name="O'Dea M."/>
        </authorList>
    </citation>
    <scope>NUCLEOTIDE SEQUENCE [LARGE SCALE GENOMIC DNA]</scope>
    <source>
        <strain evidence="2">Sunshine Coast</strain>
    </source>
</reference>
<dbReference type="Proteomes" id="UP000318205">
    <property type="component" value="Segment"/>
</dbReference>
<evidence type="ECO:0000313" key="5">
    <source>
        <dbReference type="Proteomes" id="UP000318205"/>
    </source>
</evidence>
<proteinExistence type="predicted"/>
<evidence type="ECO:0000313" key="2">
    <source>
        <dbReference type="EMBL" id="ATI21247.1"/>
    </source>
</evidence>
<evidence type="ECO:0000313" key="4">
    <source>
        <dbReference type="Proteomes" id="UP000318014"/>
    </source>
</evidence>
<dbReference type="Proteomes" id="UP000318014">
    <property type="component" value="Genome"/>
</dbReference>
<keyword evidence="5" id="KW-1185">Reference proteome</keyword>